<dbReference type="EMBL" id="PYGI01000003">
    <property type="protein sequence ID" value="PSL15785.1"/>
    <property type="molecule type" value="Genomic_DNA"/>
</dbReference>
<keyword evidence="1" id="KW-0812">Transmembrane</keyword>
<evidence type="ECO:0000313" key="3">
    <source>
        <dbReference type="Proteomes" id="UP000242133"/>
    </source>
</evidence>
<dbReference type="RefSeq" id="WP_106590611.1">
    <property type="nucleotide sequence ID" value="NZ_PYGI01000003.1"/>
</dbReference>
<dbReference type="Proteomes" id="UP000242133">
    <property type="component" value="Unassembled WGS sequence"/>
</dbReference>
<dbReference type="AlphaFoldDB" id="A0A2P8F233"/>
<sequence>MLHLLLSWPVRLLVFLTCLAGLSYGLFRPQPPPDLFGHSDKWMHLCAFLVFACCARLAFLRCTSAWLWGLLLCSGPLLEYLQQLLQPARVFSSADAVANVAGVLLAWLLWFWVDRPLRVKVFGGKVIDG</sequence>
<evidence type="ECO:0000313" key="2">
    <source>
        <dbReference type="EMBL" id="PSL15785.1"/>
    </source>
</evidence>
<keyword evidence="1" id="KW-1133">Transmembrane helix</keyword>
<dbReference type="OrthoDB" id="6880939at2"/>
<dbReference type="PANTHER" id="PTHR28008">
    <property type="entry name" value="DOMAIN PROTEIN, PUTATIVE (AFU_ORTHOLOGUE AFUA_3G10980)-RELATED"/>
    <property type="match status" value="1"/>
</dbReference>
<dbReference type="PANTHER" id="PTHR28008:SF1">
    <property type="entry name" value="DOMAIN PROTEIN, PUTATIVE (AFU_ORTHOLOGUE AFUA_3G10980)-RELATED"/>
    <property type="match status" value="1"/>
</dbReference>
<keyword evidence="1" id="KW-0472">Membrane</keyword>
<accession>A0A2P8F233</accession>
<feature type="transmembrane region" description="Helical" evidence="1">
    <location>
        <begin position="41"/>
        <end position="59"/>
    </location>
</feature>
<gene>
    <name evidence="2" type="ORF">CLV44_10366</name>
</gene>
<comment type="caution">
    <text evidence="2">The sequence shown here is derived from an EMBL/GenBank/DDBJ whole genome shotgun (WGS) entry which is preliminary data.</text>
</comment>
<organism evidence="2 3">
    <name type="scientific">Marinobacterium halophilum</name>
    <dbReference type="NCBI Taxonomy" id="267374"/>
    <lineage>
        <taxon>Bacteria</taxon>
        <taxon>Pseudomonadati</taxon>
        <taxon>Pseudomonadota</taxon>
        <taxon>Gammaproteobacteria</taxon>
        <taxon>Oceanospirillales</taxon>
        <taxon>Oceanospirillaceae</taxon>
        <taxon>Marinobacterium</taxon>
    </lineage>
</organism>
<feature type="transmembrane region" description="Helical" evidence="1">
    <location>
        <begin position="96"/>
        <end position="113"/>
    </location>
</feature>
<name>A0A2P8F233_9GAMM</name>
<reference evidence="2 3" key="1">
    <citation type="submission" date="2018-03" db="EMBL/GenBank/DDBJ databases">
        <title>Genomic Encyclopedia of Archaeal and Bacterial Type Strains, Phase II (KMG-II): from individual species to whole genera.</title>
        <authorList>
            <person name="Goeker M."/>
        </authorList>
    </citation>
    <scope>NUCLEOTIDE SEQUENCE [LARGE SCALE GENOMIC DNA]</scope>
    <source>
        <strain evidence="2 3">DSM 17586</strain>
    </source>
</reference>
<protein>
    <recommendedName>
        <fullName evidence="4">VanZ like protein</fullName>
    </recommendedName>
</protein>
<keyword evidence="3" id="KW-1185">Reference proteome</keyword>
<evidence type="ECO:0008006" key="4">
    <source>
        <dbReference type="Google" id="ProtNLM"/>
    </source>
</evidence>
<feature type="transmembrane region" description="Helical" evidence="1">
    <location>
        <begin position="66"/>
        <end position="84"/>
    </location>
</feature>
<evidence type="ECO:0000256" key="1">
    <source>
        <dbReference type="SAM" id="Phobius"/>
    </source>
</evidence>
<proteinExistence type="predicted"/>